<evidence type="ECO:0000256" key="1">
    <source>
        <dbReference type="SAM" id="MobiDB-lite"/>
    </source>
</evidence>
<dbReference type="VEuPathDB" id="FungiDB:ASPVEDRAFT_39764"/>
<organism evidence="2 3">
    <name type="scientific">Aspergillus versicolor CBS 583.65</name>
    <dbReference type="NCBI Taxonomy" id="1036611"/>
    <lineage>
        <taxon>Eukaryota</taxon>
        <taxon>Fungi</taxon>
        <taxon>Dikarya</taxon>
        <taxon>Ascomycota</taxon>
        <taxon>Pezizomycotina</taxon>
        <taxon>Eurotiomycetes</taxon>
        <taxon>Eurotiomycetidae</taxon>
        <taxon>Eurotiales</taxon>
        <taxon>Aspergillaceae</taxon>
        <taxon>Aspergillus</taxon>
        <taxon>Aspergillus subgen. Nidulantes</taxon>
    </lineage>
</organism>
<protein>
    <submittedName>
        <fullName evidence="2">Uncharacterized protein</fullName>
    </submittedName>
</protein>
<dbReference type="GeneID" id="63727504"/>
<dbReference type="AlphaFoldDB" id="A0A1L9PFN9"/>
<accession>A0A1L9PFN9</accession>
<keyword evidence="3" id="KW-1185">Reference proteome</keyword>
<dbReference type="Proteomes" id="UP000184073">
    <property type="component" value="Unassembled WGS sequence"/>
</dbReference>
<reference evidence="3" key="1">
    <citation type="journal article" date="2017" name="Genome Biol.">
        <title>Comparative genomics reveals high biological diversity and specific adaptations in the industrially and medically important fungal genus Aspergillus.</title>
        <authorList>
            <person name="de Vries R.P."/>
            <person name="Riley R."/>
            <person name="Wiebenga A."/>
            <person name="Aguilar-Osorio G."/>
            <person name="Amillis S."/>
            <person name="Uchima C.A."/>
            <person name="Anderluh G."/>
            <person name="Asadollahi M."/>
            <person name="Askin M."/>
            <person name="Barry K."/>
            <person name="Battaglia E."/>
            <person name="Bayram O."/>
            <person name="Benocci T."/>
            <person name="Braus-Stromeyer S.A."/>
            <person name="Caldana C."/>
            <person name="Canovas D."/>
            <person name="Cerqueira G.C."/>
            <person name="Chen F."/>
            <person name="Chen W."/>
            <person name="Choi C."/>
            <person name="Clum A."/>
            <person name="Dos Santos R.A."/>
            <person name="Damasio A.R."/>
            <person name="Diallinas G."/>
            <person name="Emri T."/>
            <person name="Fekete E."/>
            <person name="Flipphi M."/>
            <person name="Freyberg S."/>
            <person name="Gallo A."/>
            <person name="Gournas C."/>
            <person name="Habgood R."/>
            <person name="Hainaut M."/>
            <person name="Harispe M.L."/>
            <person name="Henrissat B."/>
            <person name="Hilden K.S."/>
            <person name="Hope R."/>
            <person name="Hossain A."/>
            <person name="Karabika E."/>
            <person name="Karaffa L."/>
            <person name="Karanyi Z."/>
            <person name="Krasevec N."/>
            <person name="Kuo A."/>
            <person name="Kusch H."/>
            <person name="LaButti K."/>
            <person name="Lagendijk E.L."/>
            <person name="Lapidus A."/>
            <person name="Levasseur A."/>
            <person name="Lindquist E."/>
            <person name="Lipzen A."/>
            <person name="Logrieco A.F."/>
            <person name="MacCabe A."/>
            <person name="Maekelae M.R."/>
            <person name="Malavazi I."/>
            <person name="Melin P."/>
            <person name="Meyer V."/>
            <person name="Mielnichuk N."/>
            <person name="Miskei M."/>
            <person name="Molnar A.P."/>
            <person name="Mule G."/>
            <person name="Ngan C.Y."/>
            <person name="Orejas M."/>
            <person name="Orosz E."/>
            <person name="Ouedraogo J.P."/>
            <person name="Overkamp K.M."/>
            <person name="Park H.-S."/>
            <person name="Perrone G."/>
            <person name="Piumi F."/>
            <person name="Punt P.J."/>
            <person name="Ram A.F."/>
            <person name="Ramon A."/>
            <person name="Rauscher S."/>
            <person name="Record E."/>
            <person name="Riano-Pachon D.M."/>
            <person name="Robert V."/>
            <person name="Roehrig J."/>
            <person name="Ruller R."/>
            <person name="Salamov A."/>
            <person name="Salih N.S."/>
            <person name="Samson R.A."/>
            <person name="Sandor E."/>
            <person name="Sanguinetti M."/>
            <person name="Schuetze T."/>
            <person name="Sepcic K."/>
            <person name="Shelest E."/>
            <person name="Sherlock G."/>
            <person name="Sophianopoulou V."/>
            <person name="Squina F.M."/>
            <person name="Sun H."/>
            <person name="Susca A."/>
            <person name="Todd R.B."/>
            <person name="Tsang A."/>
            <person name="Unkles S.E."/>
            <person name="van de Wiele N."/>
            <person name="van Rossen-Uffink D."/>
            <person name="Oliveira J.V."/>
            <person name="Vesth T.C."/>
            <person name="Visser J."/>
            <person name="Yu J.-H."/>
            <person name="Zhou M."/>
            <person name="Andersen M.R."/>
            <person name="Archer D.B."/>
            <person name="Baker S.E."/>
            <person name="Benoit I."/>
            <person name="Brakhage A.A."/>
            <person name="Braus G.H."/>
            <person name="Fischer R."/>
            <person name="Frisvad J.C."/>
            <person name="Goldman G.H."/>
            <person name="Houbraken J."/>
            <person name="Oakley B."/>
            <person name="Pocsi I."/>
            <person name="Scazzocchio C."/>
            <person name="Seiboth B."/>
            <person name="vanKuyk P.A."/>
            <person name="Wortman J."/>
            <person name="Dyer P.S."/>
            <person name="Grigoriev I.V."/>
        </authorList>
    </citation>
    <scope>NUCLEOTIDE SEQUENCE [LARGE SCALE GENOMIC DNA]</scope>
    <source>
        <strain evidence="3">CBS 583.65</strain>
    </source>
</reference>
<dbReference type="OrthoDB" id="5355126at2759"/>
<gene>
    <name evidence="2" type="ORF">ASPVEDRAFT_39764</name>
</gene>
<dbReference type="RefSeq" id="XP_040666082.1">
    <property type="nucleotide sequence ID" value="XM_040811993.1"/>
</dbReference>
<sequence>MYVPRSYYLAYQIGVGRVTPAPGTITNLAGIDDMTKVRGKAPTGGPGGDRAERAGEKAGLETNLNLDEAV</sequence>
<name>A0A1L9PFN9_ASPVE</name>
<dbReference type="EMBL" id="KV878127">
    <property type="protein sequence ID" value="OJJ00320.1"/>
    <property type="molecule type" value="Genomic_DNA"/>
</dbReference>
<feature type="region of interest" description="Disordered" evidence="1">
    <location>
        <begin position="36"/>
        <end position="70"/>
    </location>
</feature>
<evidence type="ECO:0000313" key="3">
    <source>
        <dbReference type="Proteomes" id="UP000184073"/>
    </source>
</evidence>
<proteinExistence type="predicted"/>
<evidence type="ECO:0000313" key="2">
    <source>
        <dbReference type="EMBL" id="OJJ00320.1"/>
    </source>
</evidence>
<feature type="compositionally biased region" description="Basic and acidic residues" evidence="1">
    <location>
        <begin position="49"/>
        <end position="59"/>
    </location>
</feature>